<protein>
    <submittedName>
        <fullName evidence="1">Uncharacterized protein</fullName>
    </submittedName>
</protein>
<organism evidence="1">
    <name type="scientific">Anguilla anguilla</name>
    <name type="common">European freshwater eel</name>
    <name type="synonym">Muraena anguilla</name>
    <dbReference type="NCBI Taxonomy" id="7936"/>
    <lineage>
        <taxon>Eukaryota</taxon>
        <taxon>Metazoa</taxon>
        <taxon>Chordata</taxon>
        <taxon>Craniata</taxon>
        <taxon>Vertebrata</taxon>
        <taxon>Euteleostomi</taxon>
        <taxon>Actinopterygii</taxon>
        <taxon>Neopterygii</taxon>
        <taxon>Teleostei</taxon>
        <taxon>Anguilliformes</taxon>
        <taxon>Anguillidae</taxon>
        <taxon>Anguilla</taxon>
    </lineage>
</organism>
<name>A0A0E9PW74_ANGAN</name>
<evidence type="ECO:0000313" key="1">
    <source>
        <dbReference type="EMBL" id="JAH08856.1"/>
    </source>
</evidence>
<dbReference type="AlphaFoldDB" id="A0A0E9PW74"/>
<reference evidence="1" key="1">
    <citation type="submission" date="2014-11" db="EMBL/GenBank/DDBJ databases">
        <authorList>
            <person name="Amaro Gonzalez C."/>
        </authorList>
    </citation>
    <scope>NUCLEOTIDE SEQUENCE</scope>
</reference>
<reference evidence="1" key="2">
    <citation type="journal article" date="2015" name="Fish Shellfish Immunol.">
        <title>Early steps in the European eel (Anguilla anguilla)-Vibrio vulnificus interaction in the gills: Role of the RtxA13 toxin.</title>
        <authorList>
            <person name="Callol A."/>
            <person name="Pajuelo D."/>
            <person name="Ebbesson L."/>
            <person name="Teles M."/>
            <person name="MacKenzie S."/>
            <person name="Amaro C."/>
        </authorList>
    </citation>
    <scope>NUCLEOTIDE SEQUENCE</scope>
</reference>
<proteinExistence type="predicted"/>
<accession>A0A0E9PW74</accession>
<sequence length="47" mass="5149">MNLYGKKTGLRVQAVLAGFSLCLYLCTSDWKQDFSSIMVVGSTVFLG</sequence>
<dbReference type="EMBL" id="GBXM01099721">
    <property type="protein sequence ID" value="JAH08856.1"/>
    <property type="molecule type" value="Transcribed_RNA"/>
</dbReference>